<dbReference type="RefSeq" id="WP_408341028.1">
    <property type="nucleotide sequence ID" value="NZ_JAQQCF010000072.1"/>
</dbReference>
<protein>
    <submittedName>
        <fullName evidence="2">Uncharacterized protein</fullName>
    </submittedName>
</protein>
<keyword evidence="3" id="KW-1185">Reference proteome</keyword>
<feature type="region of interest" description="Disordered" evidence="1">
    <location>
        <begin position="58"/>
        <end position="89"/>
    </location>
</feature>
<evidence type="ECO:0000313" key="3">
    <source>
        <dbReference type="Proteomes" id="UP001629432"/>
    </source>
</evidence>
<reference evidence="2 3" key="1">
    <citation type="journal article" date="2024" name="Chem. Sci.">
        <title>Discovery of megapolipeptins by genome mining of a Burkholderiales bacteria collection.</title>
        <authorList>
            <person name="Paulo B.S."/>
            <person name="Recchia M.J.J."/>
            <person name="Lee S."/>
            <person name="Fergusson C.H."/>
            <person name="Romanowski S.B."/>
            <person name="Hernandez A."/>
            <person name="Krull N."/>
            <person name="Liu D.Y."/>
            <person name="Cavanagh H."/>
            <person name="Bos A."/>
            <person name="Gray C.A."/>
            <person name="Murphy B.T."/>
            <person name="Linington R.G."/>
            <person name="Eustaquio A.S."/>
        </authorList>
    </citation>
    <scope>NUCLEOTIDE SEQUENCE [LARGE SCALE GENOMIC DNA]</scope>
    <source>
        <strain evidence="2 3">RL17-338-BIC-A</strain>
    </source>
</reference>
<evidence type="ECO:0000313" key="2">
    <source>
        <dbReference type="EMBL" id="MFM0642422.1"/>
    </source>
</evidence>
<proteinExistence type="predicted"/>
<feature type="compositionally biased region" description="Basic and acidic residues" evidence="1">
    <location>
        <begin position="63"/>
        <end position="88"/>
    </location>
</feature>
<dbReference type="EMBL" id="JAQQCF010000072">
    <property type="protein sequence ID" value="MFM0642422.1"/>
    <property type="molecule type" value="Genomic_DNA"/>
</dbReference>
<name>A0ABW9E8K2_9BURK</name>
<comment type="caution">
    <text evidence="2">The sequence shown here is derived from an EMBL/GenBank/DDBJ whole genome shotgun (WGS) entry which is preliminary data.</text>
</comment>
<dbReference type="Proteomes" id="UP001629432">
    <property type="component" value="Unassembled WGS sequence"/>
</dbReference>
<gene>
    <name evidence="2" type="ORF">PQQ63_37720</name>
</gene>
<sequence length="244" mass="26712">MDEMADAAVFAALFMVGPDVGARSGAWGLSRIARCYALSVLVAALCRLLSTREITDQGRGIGRRRESREESRRRNPHHREQAGQHTDSRCGPAWIGKKTVLRIETGVISTTIFRLAQFAHLFQDSVNALFGEYRGKPMEDTTEIAGALSGLPAEDWRVILRVVADICRLFVSSAKCLKKRRRSVKSSPRSTRSALEKLKPKAPTAKNVKIPVCVLGALSTLAQFANGPPTAGLFSLAMPTPFHL</sequence>
<evidence type="ECO:0000256" key="1">
    <source>
        <dbReference type="SAM" id="MobiDB-lite"/>
    </source>
</evidence>
<accession>A0ABW9E8K2</accession>
<organism evidence="2 3">
    <name type="scientific">Paraburkholderia metrosideri</name>
    <dbReference type="NCBI Taxonomy" id="580937"/>
    <lineage>
        <taxon>Bacteria</taxon>
        <taxon>Pseudomonadati</taxon>
        <taxon>Pseudomonadota</taxon>
        <taxon>Betaproteobacteria</taxon>
        <taxon>Burkholderiales</taxon>
        <taxon>Burkholderiaceae</taxon>
        <taxon>Paraburkholderia</taxon>
    </lineage>
</organism>